<reference evidence="7" key="1">
    <citation type="submission" date="2023-10" db="EMBL/GenBank/DDBJ databases">
        <authorList>
            <person name="Domelevo Entfellner J.-B."/>
        </authorList>
    </citation>
    <scope>NUCLEOTIDE SEQUENCE</scope>
</reference>
<dbReference type="GO" id="GO:0043161">
    <property type="term" value="P:proteasome-mediated ubiquitin-dependent protein catabolic process"/>
    <property type="evidence" value="ECO:0007669"/>
    <property type="project" value="TreeGrafter"/>
</dbReference>
<dbReference type="Gramene" id="rna-AYBTSS11_LOCUS3771">
    <property type="protein sequence ID" value="CAJ1920954.1"/>
    <property type="gene ID" value="gene-AYBTSS11_LOCUS3771"/>
</dbReference>
<evidence type="ECO:0000256" key="3">
    <source>
        <dbReference type="ARBA" id="ARBA00022679"/>
    </source>
</evidence>
<dbReference type="GO" id="GO:0061630">
    <property type="term" value="F:ubiquitin protein ligase activity"/>
    <property type="evidence" value="ECO:0007669"/>
    <property type="project" value="UniProtKB-EC"/>
</dbReference>
<name>A0AA86S0P2_9FABA</name>
<evidence type="ECO:0000256" key="1">
    <source>
        <dbReference type="ARBA" id="ARBA00000900"/>
    </source>
</evidence>
<keyword evidence="6" id="KW-0472">Membrane</keyword>
<proteinExistence type="predicted"/>
<gene>
    <name evidence="7" type="ORF">AYBTSS11_LOCUS3771</name>
</gene>
<dbReference type="PANTHER" id="PTHR46803:SF2">
    <property type="entry name" value="E3 UBIQUITIN-PROTEIN LIGASE CHIP"/>
    <property type="match status" value="1"/>
</dbReference>
<keyword evidence="4" id="KW-0677">Repeat</keyword>
<keyword evidence="6" id="KW-0812">Transmembrane</keyword>
<dbReference type="GO" id="GO:0005737">
    <property type="term" value="C:cytoplasm"/>
    <property type="evidence" value="ECO:0007669"/>
    <property type="project" value="TreeGrafter"/>
</dbReference>
<accession>A0AA86S0P2</accession>
<dbReference type="EMBL" id="OY731398">
    <property type="protein sequence ID" value="CAJ1920954.1"/>
    <property type="molecule type" value="Genomic_DNA"/>
</dbReference>
<dbReference type="Proteomes" id="UP001189624">
    <property type="component" value="Chromosome 1"/>
</dbReference>
<dbReference type="SUPFAM" id="SSF48452">
    <property type="entry name" value="TPR-like"/>
    <property type="match status" value="1"/>
</dbReference>
<evidence type="ECO:0000256" key="2">
    <source>
        <dbReference type="ARBA" id="ARBA00012483"/>
    </source>
</evidence>
<keyword evidence="3" id="KW-0808">Transferase</keyword>
<protein>
    <recommendedName>
        <fullName evidence="2">RING-type E3 ubiquitin transferase</fullName>
        <ecNumber evidence="2">2.3.2.27</ecNumber>
    </recommendedName>
</protein>
<keyword evidence="5" id="KW-0833">Ubl conjugation pathway</keyword>
<dbReference type="Gene3D" id="1.25.40.10">
    <property type="entry name" value="Tetratricopeptide repeat domain"/>
    <property type="match status" value="1"/>
</dbReference>
<evidence type="ECO:0000313" key="7">
    <source>
        <dbReference type="EMBL" id="CAJ1920954.1"/>
    </source>
</evidence>
<evidence type="ECO:0000313" key="8">
    <source>
        <dbReference type="Proteomes" id="UP001189624"/>
    </source>
</evidence>
<dbReference type="GO" id="GO:0045862">
    <property type="term" value="P:positive regulation of proteolysis"/>
    <property type="evidence" value="ECO:0007669"/>
    <property type="project" value="TreeGrafter"/>
</dbReference>
<organism evidence="7 8">
    <name type="scientific">Sphenostylis stenocarpa</name>
    <dbReference type="NCBI Taxonomy" id="92480"/>
    <lineage>
        <taxon>Eukaryota</taxon>
        <taxon>Viridiplantae</taxon>
        <taxon>Streptophyta</taxon>
        <taxon>Embryophyta</taxon>
        <taxon>Tracheophyta</taxon>
        <taxon>Spermatophyta</taxon>
        <taxon>Magnoliopsida</taxon>
        <taxon>eudicotyledons</taxon>
        <taxon>Gunneridae</taxon>
        <taxon>Pentapetalae</taxon>
        <taxon>rosids</taxon>
        <taxon>fabids</taxon>
        <taxon>Fabales</taxon>
        <taxon>Fabaceae</taxon>
        <taxon>Papilionoideae</taxon>
        <taxon>50 kb inversion clade</taxon>
        <taxon>NPAAA clade</taxon>
        <taxon>indigoferoid/millettioid clade</taxon>
        <taxon>Phaseoleae</taxon>
        <taxon>Sphenostylis</taxon>
    </lineage>
</organism>
<dbReference type="GO" id="GO:0000209">
    <property type="term" value="P:protein polyubiquitination"/>
    <property type="evidence" value="ECO:0007669"/>
    <property type="project" value="TreeGrafter"/>
</dbReference>
<evidence type="ECO:0000256" key="6">
    <source>
        <dbReference type="SAM" id="Phobius"/>
    </source>
</evidence>
<dbReference type="GO" id="GO:0071218">
    <property type="term" value="P:cellular response to misfolded protein"/>
    <property type="evidence" value="ECO:0007669"/>
    <property type="project" value="TreeGrafter"/>
</dbReference>
<dbReference type="InterPro" id="IPR011990">
    <property type="entry name" value="TPR-like_helical_dom_sf"/>
</dbReference>
<dbReference type="EC" id="2.3.2.27" evidence="2"/>
<dbReference type="GO" id="GO:0051087">
    <property type="term" value="F:protein-folding chaperone binding"/>
    <property type="evidence" value="ECO:0007669"/>
    <property type="project" value="TreeGrafter"/>
</dbReference>
<keyword evidence="6" id="KW-1133">Transmembrane helix</keyword>
<evidence type="ECO:0000256" key="5">
    <source>
        <dbReference type="ARBA" id="ARBA00022786"/>
    </source>
</evidence>
<dbReference type="PANTHER" id="PTHR46803">
    <property type="entry name" value="E3 UBIQUITIN-PROTEIN LIGASE CHIP"/>
    <property type="match status" value="1"/>
</dbReference>
<evidence type="ECO:0000256" key="4">
    <source>
        <dbReference type="ARBA" id="ARBA00022737"/>
    </source>
</evidence>
<sequence>MDGNNYFKNHRFGDAIDAYSEVSLCFAIALCPDVSVYWTNRALCHLKLKLKVPSFKLSFLFLDNLLVLLILINGILLVSNLD</sequence>
<comment type="catalytic activity">
    <reaction evidence="1">
        <text>S-ubiquitinyl-[E2 ubiquitin-conjugating enzyme]-L-cysteine + [acceptor protein]-L-lysine = [E2 ubiquitin-conjugating enzyme]-L-cysteine + N(6)-ubiquitinyl-[acceptor protein]-L-lysine.</text>
        <dbReference type="EC" id="2.3.2.27"/>
    </reaction>
</comment>
<dbReference type="GO" id="GO:0006515">
    <property type="term" value="P:protein quality control for misfolded or incompletely synthesized proteins"/>
    <property type="evidence" value="ECO:0007669"/>
    <property type="project" value="TreeGrafter"/>
</dbReference>
<feature type="transmembrane region" description="Helical" evidence="6">
    <location>
        <begin position="57"/>
        <end position="78"/>
    </location>
</feature>
<keyword evidence="8" id="KW-1185">Reference proteome</keyword>
<dbReference type="AlphaFoldDB" id="A0AA86S0P2"/>